<dbReference type="SUPFAM" id="SSF51717">
    <property type="entry name" value="Dihydropteroate synthetase-like"/>
    <property type="match status" value="1"/>
</dbReference>
<keyword evidence="5 9" id="KW-0808">Transferase</keyword>
<dbReference type="EC" id="2.5.1.15" evidence="4 9"/>
<dbReference type="EMBL" id="JBHRTL010000031">
    <property type="protein sequence ID" value="MFC3156651.1"/>
    <property type="molecule type" value="Genomic_DNA"/>
</dbReference>
<evidence type="ECO:0000256" key="7">
    <source>
        <dbReference type="ARBA" id="ARBA00022842"/>
    </source>
</evidence>
<dbReference type="Proteomes" id="UP001595548">
    <property type="component" value="Unassembled WGS sequence"/>
</dbReference>
<evidence type="ECO:0000256" key="9">
    <source>
        <dbReference type="RuleBase" id="RU361205"/>
    </source>
</evidence>
<keyword evidence="7 9" id="KW-0460">Magnesium</keyword>
<dbReference type="RefSeq" id="WP_382417981.1">
    <property type="nucleotide sequence ID" value="NZ_AP031500.1"/>
</dbReference>
<comment type="pathway">
    <text evidence="3 9">Cofactor biosynthesis; tetrahydrofolate biosynthesis; 7,8-dihydrofolate from 2-amino-4-hydroxy-6-hydroxymethyl-7,8-dihydropteridine diphosphate and 4-aminobenzoate: step 1/2.</text>
</comment>
<dbReference type="GO" id="GO:0004156">
    <property type="term" value="F:dihydropteroate synthase activity"/>
    <property type="evidence" value="ECO:0007669"/>
    <property type="project" value="UniProtKB-EC"/>
</dbReference>
<name>A0ABV7HVM1_9GAMM</name>
<comment type="function">
    <text evidence="9">Catalyzes the condensation of para-aminobenzoate (pABA) with 6-hydroxymethyl-7,8-dihydropterin diphosphate (DHPt-PP) to form 7,8-dihydropteroate (H2Pte), the immediate precursor of folate derivatives.</text>
</comment>
<evidence type="ECO:0000256" key="2">
    <source>
        <dbReference type="ARBA" id="ARBA00001946"/>
    </source>
</evidence>
<feature type="domain" description="Pterin-binding" evidence="10">
    <location>
        <begin position="26"/>
        <end position="283"/>
    </location>
</feature>
<evidence type="ECO:0000259" key="10">
    <source>
        <dbReference type="PROSITE" id="PS50972"/>
    </source>
</evidence>
<dbReference type="PROSITE" id="PS50972">
    <property type="entry name" value="PTERIN_BINDING"/>
    <property type="match status" value="1"/>
</dbReference>
<dbReference type="NCBIfam" id="TIGR01496">
    <property type="entry name" value="DHPS"/>
    <property type="match status" value="1"/>
</dbReference>
<dbReference type="PROSITE" id="PS00792">
    <property type="entry name" value="DHPS_1"/>
    <property type="match status" value="1"/>
</dbReference>
<dbReference type="InterPro" id="IPR000489">
    <property type="entry name" value="Pterin-binding_dom"/>
</dbReference>
<evidence type="ECO:0000256" key="1">
    <source>
        <dbReference type="ARBA" id="ARBA00000012"/>
    </source>
</evidence>
<accession>A0ABV7HVM1</accession>
<comment type="caution">
    <text evidence="11">The sequence shown here is derived from an EMBL/GenBank/DDBJ whole genome shotgun (WGS) entry which is preliminary data.</text>
</comment>
<evidence type="ECO:0000256" key="4">
    <source>
        <dbReference type="ARBA" id="ARBA00012458"/>
    </source>
</evidence>
<evidence type="ECO:0000256" key="6">
    <source>
        <dbReference type="ARBA" id="ARBA00022723"/>
    </source>
</evidence>
<comment type="catalytic activity">
    <reaction evidence="1">
        <text>(7,8-dihydropterin-6-yl)methyl diphosphate + 4-aminobenzoate = 7,8-dihydropteroate + diphosphate</text>
        <dbReference type="Rhea" id="RHEA:19949"/>
        <dbReference type="ChEBI" id="CHEBI:17836"/>
        <dbReference type="ChEBI" id="CHEBI:17839"/>
        <dbReference type="ChEBI" id="CHEBI:33019"/>
        <dbReference type="ChEBI" id="CHEBI:72950"/>
        <dbReference type="EC" id="2.5.1.15"/>
    </reaction>
</comment>
<evidence type="ECO:0000256" key="8">
    <source>
        <dbReference type="ARBA" id="ARBA00022909"/>
    </source>
</evidence>
<dbReference type="InterPro" id="IPR006390">
    <property type="entry name" value="DHP_synth_dom"/>
</dbReference>
<dbReference type="PANTHER" id="PTHR20941:SF1">
    <property type="entry name" value="FOLIC ACID SYNTHESIS PROTEIN FOL1"/>
    <property type="match status" value="1"/>
</dbReference>
<dbReference type="PROSITE" id="PS00793">
    <property type="entry name" value="DHPS_2"/>
    <property type="match status" value="1"/>
</dbReference>
<evidence type="ECO:0000256" key="3">
    <source>
        <dbReference type="ARBA" id="ARBA00004763"/>
    </source>
</evidence>
<evidence type="ECO:0000313" key="12">
    <source>
        <dbReference type="Proteomes" id="UP001595548"/>
    </source>
</evidence>
<keyword evidence="8 9" id="KW-0289">Folate biosynthesis</keyword>
<organism evidence="11 12">
    <name type="scientific">Gilvimarinus japonicus</name>
    <dbReference type="NCBI Taxonomy" id="1796469"/>
    <lineage>
        <taxon>Bacteria</taxon>
        <taxon>Pseudomonadati</taxon>
        <taxon>Pseudomonadota</taxon>
        <taxon>Gammaproteobacteria</taxon>
        <taxon>Cellvibrionales</taxon>
        <taxon>Cellvibrionaceae</taxon>
        <taxon>Gilvimarinus</taxon>
    </lineage>
</organism>
<gene>
    <name evidence="11" type="primary">folP</name>
    <name evidence="11" type="ORF">ACFOEB_15675</name>
</gene>
<comment type="cofactor">
    <cofactor evidence="2 9">
        <name>Mg(2+)</name>
        <dbReference type="ChEBI" id="CHEBI:18420"/>
    </cofactor>
</comment>
<comment type="similarity">
    <text evidence="9">Belongs to the DHPS family.</text>
</comment>
<dbReference type="InterPro" id="IPR011005">
    <property type="entry name" value="Dihydropteroate_synth-like_sf"/>
</dbReference>
<proteinExistence type="inferred from homology"/>
<keyword evidence="6 9" id="KW-0479">Metal-binding</keyword>
<sequence>MPLPSSASSSLAPINCAAHRLVFERPQVMGILNATPDSFSDGGRYFKGASVDLALALERARQMLAEGAAIIDVGGESTRPGAAPVSEAQELERVIPVIEAITRELGALVSVDTSNPVVMREAAAAGAGLINDVRALRREGALKAAALTGLPVCLMHMRGEPDNMSDLQTYPDVMREVHDFFSQRLDACEAAGLDRDRVLLDPGFGFGKTLAQNLTLLRGLSEFQRYQRPLLVGLSRKSLLGALLGRDVDKRLPGSQALAHESVLRGANIIRVHDVAATSDMISVHLAVQDGWCEKES</sequence>
<evidence type="ECO:0000313" key="11">
    <source>
        <dbReference type="EMBL" id="MFC3156651.1"/>
    </source>
</evidence>
<dbReference type="InterPro" id="IPR045031">
    <property type="entry name" value="DHP_synth-like"/>
</dbReference>
<dbReference type="CDD" id="cd00739">
    <property type="entry name" value="DHPS"/>
    <property type="match status" value="1"/>
</dbReference>
<reference evidence="12" key="1">
    <citation type="journal article" date="2019" name="Int. J. Syst. Evol. Microbiol.">
        <title>The Global Catalogue of Microorganisms (GCM) 10K type strain sequencing project: providing services to taxonomists for standard genome sequencing and annotation.</title>
        <authorList>
            <consortium name="The Broad Institute Genomics Platform"/>
            <consortium name="The Broad Institute Genome Sequencing Center for Infectious Disease"/>
            <person name="Wu L."/>
            <person name="Ma J."/>
        </authorList>
    </citation>
    <scope>NUCLEOTIDE SEQUENCE [LARGE SCALE GENOMIC DNA]</scope>
    <source>
        <strain evidence="12">KCTC 52141</strain>
    </source>
</reference>
<keyword evidence="12" id="KW-1185">Reference proteome</keyword>
<evidence type="ECO:0000256" key="5">
    <source>
        <dbReference type="ARBA" id="ARBA00022679"/>
    </source>
</evidence>
<protein>
    <recommendedName>
        <fullName evidence="4 9">Dihydropteroate synthase</fullName>
        <shortName evidence="9">DHPS</shortName>
        <ecNumber evidence="4 9">2.5.1.15</ecNumber>
    </recommendedName>
    <alternativeName>
        <fullName evidence="9">Dihydropteroate pyrophosphorylase</fullName>
    </alternativeName>
</protein>
<dbReference type="Gene3D" id="3.20.20.20">
    <property type="entry name" value="Dihydropteroate synthase-like"/>
    <property type="match status" value="1"/>
</dbReference>
<dbReference type="Pfam" id="PF00809">
    <property type="entry name" value="Pterin_bind"/>
    <property type="match status" value="1"/>
</dbReference>
<dbReference type="PANTHER" id="PTHR20941">
    <property type="entry name" value="FOLATE SYNTHESIS PROTEINS"/>
    <property type="match status" value="1"/>
</dbReference>